<dbReference type="PANTHER" id="PTHR23294:SF0">
    <property type="entry name" value="UNC93-LIKE PROTEIN MFSD11"/>
    <property type="match status" value="1"/>
</dbReference>
<keyword evidence="3 9" id="KW-0812">Transmembrane</keyword>
<protein>
    <recommendedName>
        <fullName evidence="7">UNC93-like protein MFSD11</fullName>
    </recommendedName>
    <alternativeName>
        <fullName evidence="8">Major facilitator superfamily domain-containing protein 11</fullName>
    </alternativeName>
</protein>
<comment type="subcellular location">
    <subcellularLocation>
        <location evidence="1">Membrane</location>
        <topology evidence="1">Multi-pass membrane protein</topology>
    </subcellularLocation>
</comment>
<evidence type="ECO:0000256" key="1">
    <source>
        <dbReference type="ARBA" id="ARBA00004141"/>
    </source>
</evidence>
<dbReference type="Proteomes" id="UP001430953">
    <property type="component" value="Unassembled WGS sequence"/>
</dbReference>
<keyword evidence="5 9" id="KW-0472">Membrane</keyword>
<dbReference type="InterPro" id="IPR036259">
    <property type="entry name" value="MFS_trans_sf"/>
</dbReference>
<dbReference type="GO" id="GO:0016020">
    <property type="term" value="C:membrane"/>
    <property type="evidence" value="ECO:0007669"/>
    <property type="project" value="UniProtKB-SubCell"/>
</dbReference>
<evidence type="ECO:0000256" key="9">
    <source>
        <dbReference type="SAM" id="Phobius"/>
    </source>
</evidence>
<evidence type="ECO:0000256" key="5">
    <source>
        <dbReference type="ARBA" id="ARBA00023136"/>
    </source>
</evidence>
<evidence type="ECO:0000313" key="12">
    <source>
        <dbReference type="Proteomes" id="UP001430953"/>
    </source>
</evidence>
<sequence>MDRAFLNVMILSWGFMLVFTAFQTMGNIEKSVLNSIAEDNKNNTDLHADAFVSLAIIYAVFATCNWFAPSYISVTGPRVAIVTGACCYVLFIATFFWPHKILLYIMSGVVGIGAALIWTGHGQYLTENSDNETMSRNAGIFWAIFQTSQFAGNLFVFFIFTSPTIEDNQRTIVFSVLTGLAVIGTVVLLLLRKTPQKLSLGEAEGVSNADKELRLPEPRREKPLVAAWRAFMDAIRLFFTPNMLLLSLTFIYTGLELTFYSGVYSSSIGFMKVLGEDRKRLVGLSGIFIGVGEVAGGAIFGILASKISGRCGGSPVVITGLLVHLFAFASIFLNLPDSASFKDTDDTGVIKTSPILAMAGSLALGFGDACYNTQVYSLLGVLFANESAPAFALFKFCQSVAAAISFSYSTKAGLHVQLAVLLVAIFFGTAAFCYVEYKAKKSKDEIPQEIDPTLVDATSGED</sequence>
<keyword evidence="4 9" id="KW-1133">Transmembrane helix</keyword>
<evidence type="ECO:0000256" key="6">
    <source>
        <dbReference type="ARBA" id="ARBA00023180"/>
    </source>
</evidence>
<evidence type="ECO:0000256" key="4">
    <source>
        <dbReference type="ARBA" id="ARBA00022989"/>
    </source>
</evidence>
<keyword evidence="10" id="KW-0732">Signal</keyword>
<feature type="transmembrane region" description="Helical" evidence="9">
    <location>
        <begin position="237"/>
        <end position="261"/>
    </location>
</feature>
<dbReference type="EMBL" id="JADYXP020000009">
    <property type="protein sequence ID" value="KAL0116578.1"/>
    <property type="molecule type" value="Genomic_DNA"/>
</dbReference>
<feature type="transmembrane region" description="Helical" evidence="9">
    <location>
        <begin position="79"/>
        <end position="97"/>
    </location>
</feature>
<organism evidence="11 12">
    <name type="scientific">Cardiocondyla obscurior</name>
    <dbReference type="NCBI Taxonomy" id="286306"/>
    <lineage>
        <taxon>Eukaryota</taxon>
        <taxon>Metazoa</taxon>
        <taxon>Ecdysozoa</taxon>
        <taxon>Arthropoda</taxon>
        <taxon>Hexapoda</taxon>
        <taxon>Insecta</taxon>
        <taxon>Pterygota</taxon>
        <taxon>Neoptera</taxon>
        <taxon>Endopterygota</taxon>
        <taxon>Hymenoptera</taxon>
        <taxon>Apocrita</taxon>
        <taxon>Aculeata</taxon>
        <taxon>Formicoidea</taxon>
        <taxon>Formicidae</taxon>
        <taxon>Myrmicinae</taxon>
        <taxon>Cardiocondyla</taxon>
    </lineage>
</organism>
<evidence type="ECO:0000256" key="7">
    <source>
        <dbReference type="ARBA" id="ARBA00040302"/>
    </source>
</evidence>
<keyword evidence="12" id="KW-1185">Reference proteome</keyword>
<feature type="transmembrane region" description="Helical" evidence="9">
    <location>
        <begin position="140"/>
        <end position="160"/>
    </location>
</feature>
<feature type="chain" id="PRO_5043565172" description="UNC93-like protein MFSD11" evidence="10">
    <location>
        <begin position="21"/>
        <end position="462"/>
    </location>
</feature>
<reference evidence="11 12" key="1">
    <citation type="submission" date="2023-03" db="EMBL/GenBank/DDBJ databases">
        <title>High recombination rates correlate with genetic variation in Cardiocondyla obscurior ants.</title>
        <authorList>
            <person name="Errbii M."/>
        </authorList>
    </citation>
    <scope>NUCLEOTIDE SEQUENCE [LARGE SCALE GENOMIC DNA]</scope>
    <source>
        <strain evidence="11">Alpha-2009</strain>
        <tissue evidence="11">Whole body</tissue>
    </source>
</reference>
<feature type="transmembrane region" description="Helical" evidence="9">
    <location>
        <begin position="172"/>
        <end position="191"/>
    </location>
</feature>
<comment type="similarity">
    <text evidence="2">Belongs to the unc-93 family.</text>
</comment>
<evidence type="ECO:0000256" key="10">
    <source>
        <dbReference type="SAM" id="SignalP"/>
    </source>
</evidence>
<dbReference type="Gene3D" id="1.20.1250.20">
    <property type="entry name" value="MFS general substrate transporter like domains"/>
    <property type="match status" value="1"/>
</dbReference>
<dbReference type="SUPFAM" id="SSF103473">
    <property type="entry name" value="MFS general substrate transporter"/>
    <property type="match status" value="1"/>
</dbReference>
<evidence type="ECO:0000256" key="3">
    <source>
        <dbReference type="ARBA" id="ARBA00022692"/>
    </source>
</evidence>
<feature type="transmembrane region" description="Helical" evidence="9">
    <location>
        <begin position="281"/>
        <end position="304"/>
    </location>
</feature>
<accession>A0AAW2FL79</accession>
<feature type="transmembrane region" description="Helical" evidence="9">
    <location>
        <begin position="103"/>
        <end position="120"/>
    </location>
</feature>
<feature type="transmembrane region" description="Helical" evidence="9">
    <location>
        <begin position="414"/>
        <end position="435"/>
    </location>
</feature>
<feature type="transmembrane region" description="Helical" evidence="9">
    <location>
        <begin position="316"/>
        <end position="335"/>
    </location>
</feature>
<dbReference type="Pfam" id="PF05978">
    <property type="entry name" value="UNC-93"/>
    <property type="match status" value="1"/>
</dbReference>
<dbReference type="InterPro" id="IPR010291">
    <property type="entry name" value="Ion_channel_UNC-93"/>
</dbReference>
<comment type="caution">
    <text evidence="11">The sequence shown here is derived from an EMBL/GenBank/DDBJ whole genome shotgun (WGS) entry which is preliminary data.</text>
</comment>
<feature type="signal peptide" evidence="10">
    <location>
        <begin position="1"/>
        <end position="20"/>
    </location>
</feature>
<evidence type="ECO:0000256" key="8">
    <source>
        <dbReference type="ARBA" id="ARBA00041910"/>
    </source>
</evidence>
<dbReference type="AlphaFoldDB" id="A0AAW2FL79"/>
<evidence type="ECO:0000313" key="11">
    <source>
        <dbReference type="EMBL" id="KAL0116578.1"/>
    </source>
</evidence>
<dbReference type="InterPro" id="IPR051617">
    <property type="entry name" value="UNC-93-like_regulator"/>
</dbReference>
<feature type="transmembrane region" description="Helical" evidence="9">
    <location>
        <begin position="50"/>
        <end position="67"/>
    </location>
</feature>
<keyword evidence="6" id="KW-0325">Glycoprotein</keyword>
<gene>
    <name evidence="11" type="ORF">PUN28_009905</name>
</gene>
<evidence type="ECO:0000256" key="2">
    <source>
        <dbReference type="ARBA" id="ARBA00009172"/>
    </source>
</evidence>
<name>A0AAW2FL79_9HYME</name>
<dbReference type="PANTHER" id="PTHR23294">
    <property type="entry name" value="ET TRANSLATION PRODUCT-RELATED"/>
    <property type="match status" value="1"/>
</dbReference>
<proteinExistence type="inferred from homology"/>